<evidence type="ECO:0000313" key="5">
    <source>
        <dbReference type="EMBL" id="OGE82910.1"/>
    </source>
</evidence>
<dbReference type="InterPro" id="IPR036291">
    <property type="entry name" value="NAD(P)-bd_dom_sf"/>
</dbReference>
<dbReference type="GO" id="GO:0004775">
    <property type="term" value="F:succinate-CoA ligase (ADP-forming) activity"/>
    <property type="evidence" value="ECO:0007669"/>
    <property type="project" value="TreeGrafter"/>
</dbReference>
<dbReference type="InterPro" id="IPR016102">
    <property type="entry name" value="Succinyl-CoA_synth-like"/>
</dbReference>
<evidence type="ECO:0000313" key="6">
    <source>
        <dbReference type="Proteomes" id="UP000176339"/>
    </source>
</evidence>
<dbReference type="SMART" id="SM00881">
    <property type="entry name" value="CoA_binding"/>
    <property type="match status" value="1"/>
</dbReference>
<reference evidence="5 6" key="1">
    <citation type="journal article" date="2016" name="Nat. Commun.">
        <title>Thousands of microbial genomes shed light on interconnected biogeochemical processes in an aquifer system.</title>
        <authorList>
            <person name="Anantharaman K."/>
            <person name="Brown C.T."/>
            <person name="Hug L.A."/>
            <person name="Sharon I."/>
            <person name="Castelle C.J."/>
            <person name="Probst A.J."/>
            <person name="Thomas B.C."/>
            <person name="Singh A."/>
            <person name="Wilkins M.J."/>
            <person name="Karaoz U."/>
            <person name="Brodie E.L."/>
            <person name="Williams K.H."/>
            <person name="Hubbard S.S."/>
            <person name="Banfield J.F."/>
        </authorList>
    </citation>
    <scope>NUCLEOTIDE SEQUENCE [LARGE SCALE GENOMIC DNA]</scope>
</reference>
<dbReference type="Gene3D" id="3.40.50.261">
    <property type="entry name" value="Succinyl-CoA synthetase domains"/>
    <property type="match status" value="1"/>
</dbReference>
<proteinExistence type="predicted"/>
<dbReference type="Pfam" id="PF02629">
    <property type="entry name" value="CoA_binding"/>
    <property type="match status" value="1"/>
</dbReference>
<dbReference type="GO" id="GO:0009361">
    <property type="term" value="C:succinate-CoA ligase complex (ADP-forming)"/>
    <property type="evidence" value="ECO:0007669"/>
    <property type="project" value="TreeGrafter"/>
</dbReference>
<dbReference type="Proteomes" id="UP000176339">
    <property type="component" value="Unassembled WGS sequence"/>
</dbReference>
<protein>
    <recommendedName>
        <fullName evidence="4">CoA-binding domain-containing protein</fullName>
    </recommendedName>
</protein>
<dbReference type="PANTHER" id="PTHR11117:SF2">
    <property type="entry name" value="SUCCINATE--COA LIGASE [ADP_GDP-FORMING] SUBUNIT ALPHA, MITOCHONDRIAL"/>
    <property type="match status" value="1"/>
</dbReference>
<dbReference type="GO" id="GO:0000166">
    <property type="term" value="F:nucleotide binding"/>
    <property type="evidence" value="ECO:0007669"/>
    <property type="project" value="UniProtKB-KW"/>
</dbReference>
<evidence type="ECO:0000256" key="3">
    <source>
        <dbReference type="PIRSR" id="PIRSR001553-1"/>
    </source>
</evidence>
<evidence type="ECO:0000256" key="2">
    <source>
        <dbReference type="ARBA" id="ARBA00022741"/>
    </source>
</evidence>
<dbReference type="GO" id="GO:0006099">
    <property type="term" value="P:tricarboxylic acid cycle"/>
    <property type="evidence" value="ECO:0007669"/>
    <property type="project" value="TreeGrafter"/>
</dbReference>
<dbReference type="Gene3D" id="3.40.50.720">
    <property type="entry name" value="NAD(P)-binding Rossmann-like Domain"/>
    <property type="match status" value="1"/>
</dbReference>
<dbReference type="Pfam" id="PF00549">
    <property type="entry name" value="Ligase_CoA"/>
    <property type="match status" value="1"/>
</dbReference>
<accession>A0A1F5NZY9</accession>
<dbReference type="PRINTS" id="PR01798">
    <property type="entry name" value="SCOASYNTHASE"/>
</dbReference>
<evidence type="ECO:0000256" key="1">
    <source>
        <dbReference type="ARBA" id="ARBA00022598"/>
    </source>
</evidence>
<dbReference type="SUPFAM" id="SSF52210">
    <property type="entry name" value="Succinyl-CoA synthetase domains"/>
    <property type="match status" value="1"/>
</dbReference>
<dbReference type="GO" id="GO:0004776">
    <property type="term" value="F:succinate-CoA ligase (GDP-forming) activity"/>
    <property type="evidence" value="ECO:0007669"/>
    <property type="project" value="TreeGrafter"/>
</dbReference>
<dbReference type="PIRSF" id="PIRSF001553">
    <property type="entry name" value="SucCS_alpha"/>
    <property type="match status" value="1"/>
</dbReference>
<dbReference type="AlphaFoldDB" id="A0A1F5NZY9"/>
<dbReference type="PANTHER" id="PTHR11117">
    <property type="entry name" value="SUCCINYL-COA LIGASE SUBUNIT ALPHA"/>
    <property type="match status" value="1"/>
</dbReference>
<gene>
    <name evidence="5" type="ORF">A2846_05135</name>
</gene>
<dbReference type="InterPro" id="IPR003781">
    <property type="entry name" value="CoA-bd"/>
</dbReference>
<organism evidence="5 6">
    <name type="scientific">Candidatus Doudnabacteria bacterium RIFCSPHIGHO2_01_FULL_49_9</name>
    <dbReference type="NCBI Taxonomy" id="1817827"/>
    <lineage>
        <taxon>Bacteria</taxon>
        <taxon>Candidatus Doudnaibacteriota</taxon>
    </lineage>
</organism>
<evidence type="ECO:0000259" key="4">
    <source>
        <dbReference type="SMART" id="SM00881"/>
    </source>
</evidence>
<dbReference type="EMBL" id="MFEN01000060">
    <property type="protein sequence ID" value="OGE82910.1"/>
    <property type="molecule type" value="Genomic_DNA"/>
</dbReference>
<feature type="active site" description="Tele-phosphohistidine intermediate" evidence="3">
    <location>
        <position position="256"/>
    </location>
</feature>
<keyword evidence="1" id="KW-0436">Ligase</keyword>
<dbReference type="InterPro" id="IPR005811">
    <property type="entry name" value="SUCC_ACL_C"/>
</dbReference>
<name>A0A1F5NZY9_9BACT</name>
<keyword evidence="2" id="KW-0547">Nucleotide-binding</keyword>
<comment type="caution">
    <text evidence="5">The sequence shown here is derived from an EMBL/GenBank/DDBJ whole genome shotgun (WGS) entry which is preliminary data.</text>
</comment>
<dbReference type="SUPFAM" id="SSF51735">
    <property type="entry name" value="NAD(P)-binding Rossmann-fold domains"/>
    <property type="match status" value="1"/>
</dbReference>
<sequence>MAILINKYTRVLIQGITGGEGSRAAKEMIDYGTNVVCGVTPGKGGQSVEGMPVYNSIKEALEKHRDVNVSLIAVPATFIRKAALEAIENRIQVINILTEHVTVEDCALIYASAKKAGVMVIGPSSVGVISPGFAKLGVIGSGEVKNVFTPGNVGVISKSGGMTAEISSVLSQAGIGQSTAINIGGDQIIGSDFVDILKLFQSDPETKAVVMFGEVGGSYEELAAEFIKSGGFTKPVIAVIAGSFSEKLPKETVLGHAGAIVSQGRGSYASKVKALGEAGVFVTSSLIEMVDIVKNLK</sequence>
<feature type="domain" description="CoA-binding" evidence="4">
    <location>
        <begin position="4"/>
        <end position="101"/>
    </location>
</feature>
<dbReference type="InterPro" id="IPR005810">
    <property type="entry name" value="CoA_lig_alpha"/>
</dbReference>